<dbReference type="PANTHER" id="PTHR42813:SF2">
    <property type="entry name" value="DEHYDROGENASE, ZINC-CONTAINING, PUTATIVE (AFU_ORTHOLOGUE AFUA_2G02810)-RELATED"/>
    <property type="match status" value="1"/>
</dbReference>
<gene>
    <name evidence="4" type="ORF">DFR75_105216</name>
</gene>
<evidence type="ECO:0000256" key="3">
    <source>
        <dbReference type="ARBA" id="ARBA00022833"/>
    </source>
</evidence>
<keyword evidence="3" id="KW-0862">Zinc</keyword>
<dbReference type="InterPro" id="IPR036291">
    <property type="entry name" value="NAD(P)-bd_dom_sf"/>
</dbReference>
<dbReference type="PANTHER" id="PTHR42813">
    <property type="entry name" value="ZINC-TYPE ALCOHOL DEHYDROGENASE-LIKE"/>
    <property type="match status" value="1"/>
</dbReference>
<sequence>MSCRKTGVVSVLGVYGVTDKFPMGVLTNKGLTLRTAQQSGQRDVSRMFEFISSGQLDPSYLITHDLPLSDAVAGYDIFKDDKSDCVRAVFRP</sequence>
<evidence type="ECO:0000256" key="1">
    <source>
        <dbReference type="ARBA" id="ARBA00001947"/>
    </source>
</evidence>
<evidence type="ECO:0008006" key="6">
    <source>
        <dbReference type="Google" id="ProtNLM"/>
    </source>
</evidence>
<accession>A0A4R6P575</accession>
<evidence type="ECO:0000313" key="4">
    <source>
        <dbReference type="EMBL" id="TDP32978.1"/>
    </source>
</evidence>
<keyword evidence="5" id="KW-1185">Reference proteome</keyword>
<dbReference type="AlphaFoldDB" id="A0A4R6P575"/>
<comment type="caution">
    <text evidence="4">The sequence shown here is derived from an EMBL/GenBank/DDBJ whole genome shotgun (WGS) entry which is preliminary data.</text>
</comment>
<dbReference type="SUPFAM" id="SSF51735">
    <property type="entry name" value="NAD(P)-binding Rossmann-fold domains"/>
    <property type="match status" value="1"/>
</dbReference>
<dbReference type="GO" id="GO:0046872">
    <property type="term" value="F:metal ion binding"/>
    <property type="evidence" value="ECO:0007669"/>
    <property type="project" value="UniProtKB-KW"/>
</dbReference>
<dbReference type="Gene3D" id="3.40.50.720">
    <property type="entry name" value="NAD(P)-binding Rossmann-like Domain"/>
    <property type="match status" value="1"/>
</dbReference>
<name>A0A4R6P575_NOCIG</name>
<dbReference type="EMBL" id="SNXK01000005">
    <property type="protein sequence ID" value="TDP32978.1"/>
    <property type="molecule type" value="Genomic_DNA"/>
</dbReference>
<keyword evidence="2" id="KW-0479">Metal-binding</keyword>
<evidence type="ECO:0000313" key="5">
    <source>
        <dbReference type="Proteomes" id="UP000295087"/>
    </source>
</evidence>
<organism evidence="4 5">
    <name type="scientific">Nocardia ignorata</name>
    <dbReference type="NCBI Taxonomy" id="145285"/>
    <lineage>
        <taxon>Bacteria</taxon>
        <taxon>Bacillati</taxon>
        <taxon>Actinomycetota</taxon>
        <taxon>Actinomycetes</taxon>
        <taxon>Mycobacteriales</taxon>
        <taxon>Nocardiaceae</taxon>
        <taxon>Nocardia</taxon>
    </lineage>
</organism>
<reference evidence="4 5" key="1">
    <citation type="submission" date="2019-03" db="EMBL/GenBank/DDBJ databases">
        <title>Genomic Encyclopedia of Type Strains, Phase IV (KMG-IV): sequencing the most valuable type-strain genomes for metagenomic binning, comparative biology and taxonomic classification.</title>
        <authorList>
            <person name="Goeker M."/>
        </authorList>
    </citation>
    <scope>NUCLEOTIDE SEQUENCE [LARGE SCALE GENOMIC DNA]</scope>
    <source>
        <strain evidence="4 5">DSM 44496</strain>
    </source>
</reference>
<comment type="cofactor">
    <cofactor evidence="1">
        <name>Zn(2+)</name>
        <dbReference type="ChEBI" id="CHEBI:29105"/>
    </cofactor>
</comment>
<evidence type="ECO:0000256" key="2">
    <source>
        <dbReference type="ARBA" id="ARBA00022723"/>
    </source>
</evidence>
<dbReference type="Gene3D" id="3.90.180.10">
    <property type="entry name" value="Medium-chain alcohol dehydrogenases, catalytic domain"/>
    <property type="match status" value="1"/>
</dbReference>
<protein>
    <recommendedName>
        <fullName evidence="6">Zinc-binding dehydrogenase</fullName>
    </recommendedName>
</protein>
<proteinExistence type="predicted"/>
<dbReference type="Proteomes" id="UP000295087">
    <property type="component" value="Unassembled WGS sequence"/>
</dbReference>